<dbReference type="CDD" id="cd02136">
    <property type="entry name" value="PnbA_NfnB-like"/>
    <property type="match status" value="1"/>
</dbReference>
<dbReference type="EMBL" id="GU942941">
    <property type="protein sequence ID" value="ADD61741.1"/>
    <property type="molecule type" value="Genomic_DNA"/>
</dbReference>
<evidence type="ECO:0000256" key="1">
    <source>
        <dbReference type="ARBA" id="ARBA00007118"/>
    </source>
</evidence>
<dbReference type="SUPFAM" id="SSF55469">
    <property type="entry name" value="FMN-dependent nitroreductase-like"/>
    <property type="match status" value="1"/>
</dbReference>
<dbReference type="InterPro" id="IPR000415">
    <property type="entry name" value="Nitroreductase-like"/>
</dbReference>
<accession>D9ZEH7</accession>
<dbReference type="GO" id="GO:0016491">
    <property type="term" value="F:oxidoreductase activity"/>
    <property type="evidence" value="ECO:0007669"/>
    <property type="project" value="UniProtKB-KW"/>
</dbReference>
<name>D9ZEH7_9ZZZZ</name>
<dbReference type="InterPro" id="IPR029479">
    <property type="entry name" value="Nitroreductase"/>
</dbReference>
<evidence type="ECO:0000256" key="2">
    <source>
        <dbReference type="ARBA" id="ARBA00023002"/>
    </source>
</evidence>
<dbReference type="PANTHER" id="PTHR43673">
    <property type="entry name" value="NAD(P)H NITROREDUCTASE YDGI-RELATED"/>
    <property type="match status" value="1"/>
</dbReference>
<feature type="domain" description="Nitroreductase" evidence="3">
    <location>
        <begin position="10"/>
        <end position="69"/>
    </location>
</feature>
<organism evidence="4">
    <name type="scientific">uncultured organism</name>
    <dbReference type="NCBI Taxonomy" id="155900"/>
    <lineage>
        <taxon>unclassified sequences</taxon>
        <taxon>environmental samples</taxon>
    </lineage>
</organism>
<keyword evidence="2" id="KW-0560">Oxidoreductase</keyword>
<dbReference type="PANTHER" id="PTHR43673:SF10">
    <property type="entry name" value="NADH DEHYDROGENASE_NAD(P)H NITROREDUCTASE XCC3605-RELATED"/>
    <property type="match status" value="1"/>
</dbReference>
<comment type="similarity">
    <text evidence="1">Belongs to the nitroreductase family.</text>
</comment>
<evidence type="ECO:0000259" key="3">
    <source>
        <dbReference type="Pfam" id="PF00881"/>
    </source>
</evidence>
<dbReference type="AlphaFoldDB" id="D9ZEH7"/>
<sequence>MTNEVLNTMKTRRSCRCYLDKMPEPEALNAVLEAGTWAPTGMGRQSPVIVCIQNKADRDTLSKMNAAAMGGNGDPFYGAPCVAVVLVDKTIPTCVEDGSLVMGNMLNAAESVGLSACWIHRAKEMFETAEGQALLKKWGVPNAENLRGVGNCILGYAAEGGKKAPAPRKENYVVLVK</sequence>
<proteinExistence type="inferred from homology"/>
<protein>
    <recommendedName>
        <fullName evidence="3">Nitroreductase domain-containing protein</fullName>
    </recommendedName>
</protein>
<reference evidence="4" key="1">
    <citation type="journal article" date="2010" name="Genome Res.">
        <title>Functional metagenomics to mine the human gut microbiome for dietary fiber catabolic enzymes.</title>
        <authorList>
            <person name="Tasse L."/>
            <person name="Bercovici J."/>
            <person name="Pizzut-Serin S."/>
            <person name="Robe P."/>
            <person name="Tap J."/>
            <person name="Klopp C."/>
            <person name="Cantarel B.L."/>
            <person name="Coutinho P.M."/>
            <person name="Henrissat B."/>
            <person name="Leclerc M."/>
            <person name="Dore J."/>
            <person name="Monsan P."/>
            <person name="Remaud-Simeon M."/>
            <person name="Potocki-Veronese G."/>
        </authorList>
    </citation>
    <scope>NUCLEOTIDE SEQUENCE</scope>
</reference>
<dbReference type="Gene3D" id="3.40.109.10">
    <property type="entry name" value="NADH Oxidase"/>
    <property type="match status" value="1"/>
</dbReference>
<dbReference type="Pfam" id="PF00881">
    <property type="entry name" value="Nitroreductase"/>
    <property type="match status" value="1"/>
</dbReference>
<evidence type="ECO:0000313" key="4">
    <source>
        <dbReference type="EMBL" id="ADD61741.1"/>
    </source>
</evidence>